<evidence type="ECO:0000313" key="6">
    <source>
        <dbReference type="Proteomes" id="UP001500301"/>
    </source>
</evidence>
<keyword evidence="1" id="KW-0805">Transcription regulation</keyword>
<dbReference type="Proteomes" id="UP001500301">
    <property type="component" value="Unassembled WGS sequence"/>
</dbReference>
<dbReference type="PANTHER" id="PTHR43537">
    <property type="entry name" value="TRANSCRIPTIONAL REGULATOR, GNTR FAMILY"/>
    <property type="match status" value="1"/>
</dbReference>
<dbReference type="InterPro" id="IPR011711">
    <property type="entry name" value="GntR_C"/>
</dbReference>
<dbReference type="PANTHER" id="PTHR43537:SF24">
    <property type="entry name" value="GLUCONATE OPERON TRANSCRIPTIONAL REPRESSOR"/>
    <property type="match status" value="1"/>
</dbReference>
<protein>
    <submittedName>
        <fullName evidence="5">GntR family transcriptional regulator</fullName>
    </submittedName>
</protein>
<dbReference type="SMART" id="SM00895">
    <property type="entry name" value="FCD"/>
    <property type="match status" value="1"/>
</dbReference>
<evidence type="ECO:0000313" key="5">
    <source>
        <dbReference type="EMBL" id="GAA3524090.1"/>
    </source>
</evidence>
<dbReference type="Pfam" id="PF07729">
    <property type="entry name" value="FCD"/>
    <property type="match status" value="1"/>
</dbReference>
<evidence type="ECO:0000256" key="1">
    <source>
        <dbReference type="ARBA" id="ARBA00023015"/>
    </source>
</evidence>
<feature type="domain" description="HTH gntR-type" evidence="4">
    <location>
        <begin position="14"/>
        <end position="84"/>
    </location>
</feature>
<reference evidence="6" key="1">
    <citation type="journal article" date="2019" name="Int. J. Syst. Evol. Microbiol.">
        <title>The Global Catalogue of Microorganisms (GCM) 10K type strain sequencing project: providing services to taxonomists for standard genome sequencing and annotation.</title>
        <authorList>
            <consortium name="The Broad Institute Genomics Platform"/>
            <consortium name="The Broad Institute Genome Sequencing Center for Infectious Disease"/>
            <person name="Wu L."/>
            <person name="Ma J."/>
        </authorList>
    </citation>
    <scope>NUCLEOTIDE SEQUENCE [LARGE SCALE GENOMIC DNA]</scope>
    <source>
        <strain evidence="6">JCM 17460</strain>
    </source>
</reference>
<dbReference type="PROSITE" id="PS50949">
    <property type="entry name" value="HTH_GNTR"/>
    <property type="match status" value="1"/>
</dbReference>
<evidence type="ECO:0000256" key="3">
    <source>
        <dbReference type="ARBA" id="ARBA00023163"/>
    </source>
</evidence>
<evidence type="ECO:0000256" key="2">
    <source>
        <dbReference type="ARBA" id="ARBA00023125"/>
    </source>
</evidence>
<dbReference type="CDD" id="cd07377">
    <property type="entry name" value="WHTH_GntR"/>
    <property type="match status" value="1"/>
</dbReference>
<dbReference type="EMBL" id="BAABBB010000006">
    <property type="protein sequence ID" value="GAA3524090.1"/>
    <property type="molecule type" value="Genomic_DNA"/>
</dbReference>
<dbReference type="SMART" id="SM00345">
    <property type="entry name" value="HTH_GNTR"/>
    <property type="match status" value="1"/>
</dbReference>
<keyword evidence="6" id="KW-1185">Reference proteome</keyword>
<name>A0ABP6V0R5_9ACTN</name>
<organism evidence="5 6">
    <name type="scientific">Nocardioides daeguensis</name>
    <dbReference type="NCBI Taxonomy" id="908359"/>
    <lineage>
        <taxon>Bacteria</taxon>
        <taxon>Bacillati</taxon>
        <taxon>Actinomycetota</taxon>
        <taxon>Actinomycetes</taxon>
        <taxon>Propionibacteriales</taxon>
        <taxon>Nocardioidaceae</taxon>
        <taxon>Nocardioides</taxon>
    </lineage>
</organism>
<dbReference type="Pfam" id="PF00392">
    <property type="entry name" value="GntR"/>
    <property type="match status" value="1"/>
</dbReference>
<comment type="caution">
    <text evidence="5">The sequence shown here is derived from an EMBL/GenBank/DDBJ whole genome shotgun (WGS) entry which is preliminary data.</text>
</comment>
<evidence type="ECO:0000259" key="4">
    <source>
        <dbReference type="PROSITE" id="PS50949"/>
    </source>
</evidence>
<proteinExistence type="predicted"/>
<sequence length="246" mass="25948">MSGLTPLISPSAVGGRADEVVQRISEAIHLGLLGDGEKLPSEVELAAQFGVAPMTMREALAALRAEGLVETKRGRSGGSFVRRPTSPPVEPVRQRLAAMTISGLRDLVDEHQGVAGQAARLAAERASASNARRLFALTEQLGGAPTPGDRVRADCRFHIEVAVASQSARLTRREVGLQAEVSGMLWLLPESAVDVAVHVEEHHAIAAAVLAEDGAEARRLAENHVAGVLRLLTAAHLRLIDEGAEA</sequence>
<gene>
    <name evidence="5" type="ORF">GCM10022263_10630</name>
</gene>
<dbReference type="RefSeq" id="WP_218235522.1">
    <property type="nucleotide sequence ID" value="NZ_BAABBB010000006.1"/>
</dbReference>
<dbReference type="InterPro" id="IPR000524">
    <property type="entry name" value="Tscrpt_reg_HTH_GntR"/>
</dbReference>
<keyword evidence="2" id="KW-0238">DNA-binding</keyword>
<keyword evidence="3" id="KW-0804">Transcription</keyword>
<accession>A0ABP6V0R5</accession>